<dbReference type="PANTHER" id="PTHR11365">
    <property type="entry name" value="5-OXOPROLINASE RELATED"/>
    <property type="match status" value="1"/>
</dbReference>
<gene>
    <name evidence="4" type="ordered locus">DvMF_2177</name>
</gene>
<name>B8DQK1_NITV9</name>
<feature type="compositionally biased region" description="Basic and acidic residues" evidence="1">
    <location>
        <begin position="263"/>
        <end position="273"/>
    </location>
</feature>
<dbReference type="GO" id="GO:0017168">
    <property type="term" value="F:5-oxoprolinase (ATP-hydrolyzing) activity"/>
    <property type="evidence" value="ECO:0007669"/>
    <property type="project" value="TreeGrafter"/>
</dbReference>
<dbReference type="GO" id="GO:0005829">
    <property type="term" value="C:cytosol"/>
    <property type="evidence" value="ECO:0007669"/>
    <property type="project" value="TreeGrafter"/>
</dbReference>
<dbReference type="Pfam" id="PF01968">
    <property type="entry name" value="Hydantoinase_A"/>
    <property type="match status" value="2"/>
</dbReference>
<feature type="compositionally biased region" description="Polar residues" evidence="1">
    <location>
        <begin position="289"/>
        <end position="302"/>
    </location>
</feature>
<dbReference type="InterPro" id="IPR043129">
    <property type="entry name" value="ATPase_NBD"/>
</dbReference>
<dbReference type="SUPFAM" id="SSF53067">
    <property type="entry name" value="Actin-like ATPase domain"/>
    <property type="match status" value="1"/>
</dbReference>
<organism evidence="4">
    <name type="scientific">Nitratidesulfovibrio vulgaris (strain DSM 19637 / Miyazaki F)</name>
    <name type="common">Desulfovibrio vulgaris</name>
    <dbReference type="NCBI Taxonomy" id="883"/>
    <lineage>
        <taxon>Bacteria</taxon>
        <taxon>Pseudomonadati</taxon>
        <taxon>Thermodesulfobacteriota</taxon>
        <taxon>Desulfovibrionia</taxon>
        <taxon>Desulfovibrionales</taxon>
        <taxon>Desulfovibrionaceae</taxon>
        <taxon>Nitratidesulfovibrio</taxon>
    </lineage>
</organism>
<sequence length="665" mass="67253">MRYVMGVDTGGTCTDAVLVDAATRRVVASAKRPTTHHDLGRGMAGAMAAALASSGLPASAVDLVSVSTTLATNAVVEGQGAEVGLFIIGYAGRITVPCASMDAIPGGHKLDGSEEEPLALNRLVDAIRLMQNRVDAYAVCGMMSFVNPAHELVAERAIGMVDPKPVFCSHLASSRAGMKERAATAVLNARLLPVMRRFLDGVRTALEDLGIAAPVVVVRGDATAMPMDAALRNASATVASGPAAMAGYGAAHAAGRLPNGDEDAGHADGKEHAIPAGANTGKDVASPATAPNTSPDASANTGTPPPPDALIVDVGGTTTDVTLLRRGRPVIQADGMVVGDWETHVEAVEMFTVGVGGDSLVRPDADGVLSVGPLRVVPLCMAGPLPDPAQWLRAGGRARCICPARRENACDEKEGAAPSASSASSAPSAPFADAAERAVLDHLNAHGPTPAGDLLRALRLPESTLERAIDRLVRQRAVQVAGFTPTDALHVLGLLDLSDVPDLPPGAGNTAAALAGARALAALLPPVAGGEDARGDAGAGAETAAASATVPGALHTTPNTPQDAARAVLAAASQRIEDAVVQHVARREVGGNFAAYLAQRHRHALLRVNVSLGVPMVGIGAASRHLLPAVARALGTTVTFPARYDVGNALGAALLALGEGHAAGA</sequence>
<dbReference type="eggNOG" id="COG0145">
    <property type="taxonomic scope" value="Bacteria"/>
</dbReference>
<dbReference type="InterPro" id="IPR008040">
    <property type="entry name" value="Hydant_A_N"/>
</dbReference>
<dbReference type="AlphaFoldDB" id="B8DQK1"/>
<evidence type="ECO:0000256" key="1">
    <source>
        <dbReference type="SAM" id="MobiDB-lite"/>
    </source>
</evidence>
<dbReference type="Gene3D" id="3.30.420.40">
    <property type="match status" value="1"/>
</dbReference>
<dbReference type="KEGG" id="dvm:DvMF_2177"/>
<protein>
    <submittedName>
        <fullName evidence="4">Hydantoinase/oxoprolinase</fullName>
    </submittedName>
</protein>
<dbReference type="HOGENOM" id="CLU_014140_1_0_7"/>
<reference evidence="4" key="1">
    <citation type="submission" date="2008-10" db="EMBL/GenBank/DDBJ databases">
        <title>Complete sequence of Desulfovibrio vulgaris str. 'Miyazaki F'.</title>
        <authorList>
            <person name="Lucas S."/>
            <person name="Copeland A."/>
            <person name="Lapidus A."/>
            <person name="Glavina del Rio T."/>
            <person name="Dalin E."/>
            <person name="Tice H."/>
            <person name="Bruce D."/>
            <person name="Goodwin L."/>
            <person name="Pitluck S."/>
            <person name="Sims D."/>
            <person name="Brettin T."/>
            <person name="Detter J.C."/>
            <person name="Han C."/>
            <person name="Larimer F."/>
            <person name="Land M."/>
            <person name="Hauser L."/>
            <person name="Kyrpides N."/>
            <person name="Mikhailova N."/>
            <person name="Hazen T.C."/>
            <person name="Richardson P."/>
        </authorList>
    </citation>
    <scope>NUCLEOTIDE SEQUENCE</scope>
    <source>
        <strain evidence="4">Miyazaki F</strain>
    </source>
</reference>
<dbReference type="STRING" id="883.DvMF_2177"/>
<dbReference type="InterPro" id="IPR045079">
    <property type="entry name" value="Oxoprolinase-like"/>
</dbReference>
<evidence type="ECO:0000313" key="4">
    <source>
        <dbReference type="EMBL" id="ACL09120.1"/>
    </source>
</evidence>
<dbReference type="EMBL" id="CP001197">
    <property type="protein sequence ID" value="ACL09120.1"/>
    <property type="molecule type" value="Genomic_DNA"/>
</dbReference>
<evidence type="ECO:0000259" key="3">
    <source>
        <dbReference type="Pfam" id="PF05378"/>
    </source>
</evidence>
<feature type="domain" description="Hydantoinase A/oxoprolinase" evidence="2">
    <location>
        <begin position="181"/>
        <end position="246"/>
    </location>
</feature>
<proteinExistence type="predicted"/>
<dbReference type="InterPro" id="IPR002821">
    <property type="entry name" value="Hydantoinase_A"/>
</dbReference>
<feature type="domain" description="Hydantoinase/oxoprolinase N-terminal" evidence="3">
    <location>
        <begin position="5"/>
        <end position="158"/>
    </location>
</feature>
<feature type="domain" description="Hydantoinase A/oxoprolinase" evidence="2">
    <location>
        <begin position="308"/>
        <end position="652"/>
    </location>
</feature>
<feature type="region of interest" description="Disordered" evidence="1">
    <location>
        <begin position="257"/>
        <end position="310"/>
    </location>
</feature>
<dbReference type="GO" id="GO:0006749">
    <property type="term" value="P:glutathione metabolic process"/>
    <property type="evidence" value="ECO:0007669"/>
    <property type="project" value="TreeGrafter"/>
</dbReference>
<dbReference type="Pfam" id="PF05378">
    <property type="entry name" value="Hydant_A_N"/>
    <property type="match status" value="1"/>
</dbReference>
<evidence type="ECO:0000259" key="2">
    <source>
        <dbReference type="Pfam" id="PF01968"/>
    </source>
</evidence>
<dbReference type="PANTHER" id="PTHR11365:SF2">
    <property type="entry name" value="5-OXOPROLINASE"/>
    <property type="match status" value="1"/>
</dbReference>
<accession>B8DQK1</accession>